<comment type="caution">
    <text evidence="2">The sequence shown here is derived from an EMBL/GenBank/DDBJ whole genome shotgun (WGS) entry which is preliminary data.</text>
</comment>
<dbReference type="PANTHER" id="PTHR34322">
    <property type="entry name" value="TRANSPOSASE, Y1_TNP DOMAIN-CONTAINING"/>
    <property type="match status" value="1"/>
</dbReference>
<dbReference type="AlphaFoldDB" id="A0A2M7RF85"/>
<dbReference type="InterPro" id="IPR036515">
    <property type="entry name" value="Transposase_17_sf"/>
</dbReference>
<feature type="domain" description="Transposase IS200-like" evidence="1">
    <location>
        <begin position="9"/>
        <end position="137"/>
    </location>
</feature>
<sequence>MVTKPRIIQPNNDYHVYNRSANKLRIFHSDTDYNRWFNKIINIKKQTKTIIIAWAILPNHYHFLLKEPDLKTINSCHFTGSIKTSISQFTSRIENAYTKYYNFKHQHTGIIFQGPYRSLLIKNDAHLKEILYYINGNAVKHKIVSDIDDWPYTSYHDYTNKRKNLSIVDKLPTRRVDPTRRVG</sequence>
<evidence type="ECO:0000313" key="3">
    <source>
        <dbReference type="Proteomes" id="UP000228689"/>
    </source>
</evidence>
<organism evidence="2 3">
    <name type="scientific">Candidatus Komeilibacteria bacterium CG_4_10_14_0_8_um_filter_37_78</name>
    <dbReference type="NCBI Taxonomy" id="1974471"/>
    <lineage>
        <taxon>Bacteria</taxon>
        <taxon>Candidatus Komeiliibacteriota</taxon>
    </lineage>
</organism>
<dbReference type="GO" id="GO:0004803">
    <property type="term" value="F:transposase activity"/>
    <property type="evidence" value="ECO:0007669"/>
    <property type="project" value="InterPro"/>
</dbReference>
<reference evidence="3" key="1">
    <citation type="submission" date="2017-09" db="EMBL/GenBank/DDBJ databases">
        <title>Depth-based differentiation of microbial function through sediment-hosted aquifers and enrichment of novel symbionts in the deep terrestrial subsurface.</title>
        <authorList>
            <person name="Probst A.J."/>
            <person name="Ladd B."/>
            <person name="Jarett J.K."/>
            <person name="Geller-Mcgrath D.E."/>
            <person name="Sieber C.M.K."/>
            <person name="Emerson J.B."/>
            <person name="Anantharaman K."/>
            <person name="Thomas B.C."/>
            <person name="Malmstrom R."/>
            <person name="Stieglmeier M."/>
            <person name="Klingl A."/>
            <person name="Woyke T."/>
            <person name="Ryan C.M."/>
            <person name="Banfield J.F."/>
        </authorList>
    </citation>
    <scope>NUCLEOTIDE SEQUENCE [LARGE SCALE GENOMIC DNA]</scope>
</reference>
<dbReference type="EMBL" id="PFMC01000003">
    <property type="protein sequence ID" value="PIY95415.1"/>
    <property type="molecule type" value="Genomic_DNA"/>
</dbReference>
<dbReference type="Proteomes" id="UP000228689">
    <property type="component" value="Unassembled WGS sequence"/>
</dbReference>
<dbReference type="GO" id="GO:0003677">
    <property type="term" value="F:DNA binding"/>
    <property type="evidence" value="ECO:0007669"/>
    <property type="project" value="InterPro"/>
</dbReference>
<evidence type="ECO:0000259" key="1">
    <source>
        <dbReference type="SMART" id="SM01321"/>
    </source>
</evidence>
<protein>
    <recommendedName>
        <fullName evidence="1">Transposase IS200-like domain-containing protein</fullName>
    </recommendedName>
</protein>
<accession>A0A2M7RF85</accession>
<evidence type="ECO:0000313" key="2">
    <source>
        <dbReference type="EMBL" id="PIY95415.1"/>
    </source>
</evidence>
<name>A0A2M7RF85_9BACT</name>
<dbReference type="SUPFAM" id="SSF143422">
    <property type="entry name" value="Transposase IS200-like"/>
    <property type="match status" value="1"/>
</dbReference>
<dbReference type="GO" id="GO:0006313">
    <property type="term" value="P:DNA transposition"/>
    <property type="evidence" value="ECO:0007669"/>
    <property type="project" value="InterPro"/>
</dbReference>
<dbReference type="Gene3D" id="3.30.70.1290">
    <property type="entry name" value="Transposase IS200-like"/>
    <property type="match status" value="1"/>
</dbReference>
<dbReference type="InterPro" id="IPR002686">
    <property type="entry name" value="Transposase_17"/>
</dbReference>
<proteinExistence type="predicted"/>
<dbReference type="PANTHER" id="PTHR34322:SF2">
    <property type="entry name" value="TRANSPOSASE IS200-LIKE DOMAIN-CONTAINING PROTEIN"/>
    <property type="match status" value="1"/>
</dbReference>
<gene>
    <name evidence="2" type="ORF">COY67_00060</name>
</gene>
<dbReference type="SMART" id="SM01321">
    <property type="entry name" value="Y1_Tnp"/>
    <property type="match status" value="1"/>
</dbReference>